<keyword evidence="3" id="KW-0378">Hydrolase</keyword>
<dbReference type="GO" id="GO:0016818">
    <property type="term" value="F:hydrolase activity, acting on acid anhydrides, in phosphorus-containing anhydrides"/>
    <property type="evidence" value="ECO:0007669"/>
    <property type="project" value="InterPro"/>
</dbReference>
<feature type="short sequence motif" description="Nudix box" evidence="5">
    <location>
        <begin position="106"/>
        <end position="127"/>
    </location>
</feature>
<evidence type="ECO:0000256" key="4">
    <source>
        <dbReference type="PIRSR" id="PIRSR604385-2"/>
    </source>
</evidence>
<dbReference type="SUPFAM" id="SSF55811">
    <property type="entry name" value="Nudix"/>
    <property type="match status" value="1"/>
</dbReference>
<reference evidence="8" key="1">
    <citation type="journal article" date="2014" name="Int. J. Syst. Evol. Microbiol.">
        <title>Complete genome sequence of Corynebacterium casei LMG S-19264T (=DSM 44701T), isolated from a smear-ripened cheese.</title>
        <authorList>
            <consortium name="US DOE Joint Genome Institute (JGI-PGF)"/>
            <person name="Walter F."/>
            <person name="Albersmeier A."/>
            <person name="Kalinowski J."/>
            <person name="Ruckert C."/>
        </authorList>
    </citation>
    <scope>NUCLEOTIDE SEQUENCE</scope>
    <source>
        <strain evidence="8">JCM 4633</strain>
    </source>
</reference>
<protein>
    <recommendedName>
        <fullName evidence="7">Nudix hydrolase domain-containing protein</fullName>
    </recommendedName>
</protein>
<dbReference type="PANTHER" id="PTHR11839">
    <property type="entry name" value="UDP/ADP-SUGAR PYROPHOSPHATASE"/>
    <property type="match status" value="1"/>
</dbReference>
<accession>A0A918WK78</accession>
<dbReference type="PROSITE" id="PS51462">
    <property type="entry name" value="NUDIX"/>
    <property type="match status" value="1"/>
</dbReference>
<dbReference type="InterPro" id="IPR004385">
    <property type="entry name" value="NDP_pyrophosphatase"/>
</dbReference>
<dbReference type="AlphaFoldDB" id="A0A918WK78"/>
<dbReference type="Pfam" id="PF00293">
    <property type="entry name" value="NUDIX"/>
    <property type="match status" value="1"/>
</dbReference>
<evidence type="ECO:0000256" key="2">
    <source>
        <dbReference type="ARBA" id="ARBA00011738"/>
    </source>
</evidence>
<sequence length="230" mass="24891">MALPERHEAPGGHEAPRAAGPEPSVRIEAVETVTDDWFTLRSYRLAATRRDGSAQHLTRLSFDRGDRAAVLLHSRTSGTVVLTGQFRLPVLLHDGPGGQLLEVPGGLLDDADAREAVRREAEEETGFRVGDLCPAFVTYLAPQLSSERTHLFTAAYDPARRTGPGGGVAEEGEDIRVLELTLEEAIEQVTRQPAADAKTLLLLLHARDRGLCDPPGNPFPAVPEKKGRPS</sequence>
<feature type="binding site" evidence="4">
    <location>
        <position position="120"/>
    </location>
    <ligand>
        <name>Mg(2+)</name>
        <dbReference type="ChEBI" id="CHEBI:18420"/>
        <label>1</label>
    </ligand>
</feature>
<evidence type="ECO:0000259" key="7">
    <source>
        <dbReference type="PROSITE" id="PS51462"/>
    </source>
</evidence>
<evidence type="ECO:0000313" key="8">
    <source>
        <dbReference type="EMBL" id="GHC55081.1"/>
    </source>
</evidence>
<feature type="compositionally biased region" description="Basic and acidic residues" evidence="6">
    <location>
        <begin position="1"/>
        <end position="16"/>
    </location>
</feature>
<dbReference type="Gene3D" id="3.90.79.10">
    <property type="entry name" value="Nucleoside Triphosphate Pyrophosphohydrolase"/>
    <property type="match status" value="1"/>
</dbReference>
<reference evidence="8" key="2">
    <citation type="submission" date="2020-09" db="EMBL/GenBank/DDBJ databases">
        <authorList>
            <person name="Sun Q."/>
            <person name="Ohkuma M."/>
        </authorList>
    </citation>
    <scope>NUCLEOTIDE SEQUENCE</scope>
    <source>
        <strain evidence="8">JCM 4633</strain>
    </source>
</reference>
<dbReference type="GO" id="GO:0006753">
    <property type="term" value="P:nucleoside phosphate metabolic process"/>
    <property type="evidence" value="ECO:0007669"/>
    <property type="project" value="TreeGrafter"/>
</dbReference>
<feature type="binding site" evidence="4">
    <location>
        <position position="124"/>
    </location>
    <ligand>
        <name>Mg(2+)</name>
        <dbReference type="ChEBI" id="CHEBI:18420"/>
        <label>1</label>
    </ligand>
</feature>
<dbReference type="NCBIfam" id="TIGR00052">
    <property type="entry name" value="nudix-type nucleoside diphosphatase, YffH/AdpP family"/>
    <property type="match status" value="1"/>
</dbReference>
<feature type="region of interest" description="Disordered" evidence="6">
    <location>
        <begin position="1"/>
        <end position="24"/>
    </location>
</feature>
<dbReference type="RefSeq" id="WP_190110677.1">
    <property type="nucleotide sequence ID" value="NZ_BMVB01000010.1"/>
</dbReference>
<feature type="binding site" evidence="4">
    <location>
        <position position="173"/>
    </location>
    <ligand>
        <name>Mg(2+)</name>
        <dbReference type="ChEBI" id="CHEBI:18420"/>
        <label>1</label>
    </ligand>
</feature>
<evidence type="ECO:0000256" key="3">
    <source>
        <dbReference type="ARBA" id="ARBA00022801"/>
    </source>
</evidence>
<feature type="domain" description="Nudix hydrolase" evidence="7">
    <location>
        <begin position="48"/>
        <end position="202"/>
    </location>
</feature>
<organism evidence="8 9">
    <name type="scientific">Streptomyces cinnamoneus</name>
    <name type="common">Streptoverticillium cinnamoneum</name>
    <dbReference type="NCBI Taxonomy" id="53446"/>
    <lineage>
        <taxon>Bacteria</taxon>
        <taxon>Bacillati</taxon>
        <taxon>Actinomycetota</taxon>
        <taxon>Actinomycetes</taxon>
        <taxon>Kitasatosporales</taxon>
        <taxon>Streptomycetaceae</taxon>
        <taxon>Streptomyces</taxon>
        <taxon>Streptomyces cinnamoneus group</taxon>
    </lineage>
</organism>
<dbReference type="GO" id="GO:0019693">
    <property type="term" value="P:ribose phosphate metabolic process"/>
    <property type="evidence" value="ECO:0007669"/>
    <property type="project" value="TreeGrafter"/>
</dbReference>
<evidence type="ECO:0000256" key="6">
    <source>
        <dbReference type="SAM" id="MobiDB-lite"/>
    </source>
</evidence>
<dbReference type="GO" id="GO:0005829">
    <property type="term" value="C:cytosol"/>
    <property type="evidence" value="ECO:0007669"/>
    <property type="project" value="TreeGrafter"/>
</dbReference>
<keyword evidence="4" id="KW-0479">Metal-binding</keyword>
<comment type="caution">
    <text evidence="8">The sequence shown here is derived from an EMBL/GenBank/DDBJ whole genome shotgun (WGS) entry which is preliminary data.</text>
</comment>
<dbReference type="EMBL" id="BMVB01000010">
    <property type="protein sequence ID" value="GHC55081.1"/>
    <property type="molecule type" value="Genomic_DNA"/>
</dbReference>
<dbReference type="GO" id="GO:0046872">
    <property type="term" value="F:metal ion binding"/>
    <property type="evidence" value="ECO:0007669"/>
    <property type="project" value="UniProtKB-KW"/>
</dbReference>
<dbReference type="InterPro" id="IPR000086">
    <property type="entry name" value="NUDIX_hydrolase_dom"/>
</dbReference>
<evidence type="ECO:0000256" key="1">
    <source>
        <dbReference type="ARBA" id="ARBA00001946"/>
    </source>
</evidence>
<comment type="cofactor">
    <cofactor evidence="1 4">
        <name>Mg(2+)</name>
        <dbReference type="ChEBI" id="CHEBI:18420"/>
    </cofactor>
</comment>
<evidence type="ECO:0000313" key="9">
    <source>
        <dbReference type="Proteomes" id="UP000646244"/>
    </source>
</evidence>
<dbReference type="Proteomes" id="UP000646244">
    <property type="component" value="Unassembled WGS sequence"/>
</dbReference>
<comment type="subunit">
    <text evidence="2">Homodimer.</text>
</comment>
<name>A0A918WK78_STRCJ</name>
<dbReference type="PANTHER" id="PTHR11839:SF18">
    <property type="entry name" value="NUDIX HYDROLASE DOMAIN-CONTAINING PROTEIN"/>
    <property type="match status" value="1"/>
</dbReference>
<proteinExistence type="predicted"/>
<dbReference type="InterPro" id="IPR015797">
    <property type="entry name" value="NUDIX_hydrolase-like_dom_sf"/>
</dbReference>
<evidence type="ECO:0000256" key="5">
    <source>
        <dbReference type="PIRSR" id="PIRSR604385-3"/>
    </source>
</evidence>
<gene>
    <name evidence="8" type="ORF">GCM10010507_34360</name>
</gene>
<keyword evidence="4" id="KW-0460">Magnesium</keyword>